<dbReference type="EMBL" id="CP006811">
    <property type="protein sequence ID" value="AHA96904.1"/>
    <property type="molecule type" value="Genomic_DNA"/>
</dbReference>
<dbReference type="InterPro" id="IPR001789">
    <property type="entry name" value="Sig_transdc_resp-reg_receiver"/>
</dbReference>
<sequence>MRTFKIAICEDDRDQNEHINYMIKKSCIFLSSEHQKFEISNTFYSYESIFQFINSSSKLPDIYFLDIQLSSKPDDKNGIELANLIRNRQKTAQIIFITTHDELALLTFEYQIEALDYIVKSNEEAKIQTKITQDLEKSAYKLEEFLEKKNNIFTYQIGNNFYRVNIDDIYYISTTPFPHRLKIIAKNEISEFTGDIKNIQDKIPGFIKVSQSYLVNMKNITSINLKKRLILFPTGEEIQFAFSAKRKIKEYLMAD</sequence>
<accession>A0A7D9N583</accession>
<dbReference type="RefSeq" id="WP_023599280.1">
    <property type="nucleotide sequence ID" value="NC_022909.1"/>
</dbReference>
<dbReference type="InterPro" id="IPR007492">
    <property type="entry name" value="LytTR_DNA-bd_dom"/>
</dbReference>
<dbReference type="PROSITE" id="PS50930">
    <property type="entry name" value="HTH_LYTTR"/>
    <property type="match status" value="1"/>
</dbReference>
<dbReference type="KEGG" id="ljn:T285_02185"/>
<dbReference type="Gene3D" id="3.40.50.2300">
    <property type="match status" value="1"/>
</dbReference>
<reference evidence="8 9" key="1">
    <citation type="journal article" date="2014" name="Genome Announc.">
        <title>Complete Genome Sequences of Lactobacillus johnsonii Strain N6.2 and Lactobacillus reuteri Strain TD1.</title>
        <authorList>
            <person name="Leonard M.T."/>
            <person name="Valladares R.B."/>
            <person name="Ardissone A."/>
            <person name="Gonzalez C.F."/>
            <person name="Lorca G.L."/>
            <person name="Triplett E.W."/>
        </authorList>
    </citation>
    <scope>NUCLEOTIDE SEQUENCE [LARGE SCALE GENOMIC DNA]</scope>
    <source>
        <strain evidence="8 9">N6.2</strain>
    </source>
</reference>
<evidence type="ECO:0000256" key="4">
    <source>
        <dbReference type="ARBA" id="ARBA00037164"/>
    </source>
</evidence>
<feature type="domain" description="Response regulatory" evidence="6">
    <location>
        <begin position="5"/>
        <end position="135"/>
    </location>
</feature>
<dbReference type="GO" id="GO:0003677">
    <property type="term" value="F:DNA binding"/>
    <property type="evidence" value="ECO:0007669"/>
    <property type="project" value="InterPro"/>
</dbReference>
<dbReference type="InterPro" id="IPR046947">
    <property type="entry name" value="LytR-like"/>
</dbReference>
<evidence type="ECO:0000259" key="6">
    <source>
        <dbReference type="PROSITE" id="PS50110"/>
    </source>
</evidence>
<evidence type="ECO:0000256" key="3">
    <source>
        <dbReference type="ARBA" id="ARBA00023159"/>
    </source>
</evidence>
<dbReference type="PANTHER" id="PTHR37299">
    <property type="entry name" value="TRANSCRIPTIONAL REGULATOR-RELATED"/>
    <property type="match status" value="1"/>
</dbReference>
<dbReference type="Gene3D" id="2.40.50.1020">
    <property type="entry name" value="LytTr DNA-binding domain"/>
    <property type="match status" value="1"/>
</dbReference>
<dbReference type="SMART" id="SM00448">
    <property type="entry name" value="REC"/>
    <property type="match status" value="1"/>
</dbReference>
<keyword evidence="3" id="KW-0010">Activator</keyword>
<name>A0A7D9N583_LACJH</name>
<evidence type="ECO:0000259" key="7">
    <source>
        <dbReference type="PROSITE" id="PS50930"/>
    </source>
</evidence>
<proteinExistence type="predicted"/>
<dbReference type="Pfam" id="PF04397">
    <property type="entry name" value="LytTR"/>
    <property type="match status" value="1"/>
</dbReference>
<feature type="modified residue" description="4-aspartylphosphate" evidence="5">
    <location>
        <position position="66"/>
    </location>
</feature>
<gene>
    <name evidence="8" type="ORF">T285_02185</name>
</gene>
<organism evidence="8 9">
    <name type="scientific">Lactobacillus johnsonii N6.2</name>
    <dbReference type="NCBI Taxonomy" id="1408186"/>
    <lineage>
        <taxon>Bacteria</taxon>
        <taxon>Bacillati</taxon>
        <taxon>Bacillota</taxon>
        <taxon>Bacilli</taxon>
        <taxon>Lactobacillales</taxon>
        <taxon>Lactobacillaceae</taxon>
        <taxon>Lactobacillus</taxon>
    </lineage>
</organism>
<keyword evidence="5" id="KW-0597">Phosphoprotein</keyword>
<dbReference type="SMART" id="SM00850">
    <property type="entry name" value="LytTR"/>
    <property type="match status" value="1"/>
</dbReference>
<comment type="function">
    <text evidence="4">Required for high-level post-exponential phase expression of a series of secreted proteins.</text>
</comment>
<dbReference type="PROSITE" id="PS50110">
    <property type="entry name" value="RESPONSE_REGULATORY"/>
    <property type="match status" value="1"/>
</dbReference>
<keyword evidence="1" id="KW-0963">Cytoplasm</keyword>
<dbReference type="InterPro" id="IPR011006">
    <property type="entry name" value="CheY-like_superfamily"/>
</dbReference>
<keyword evidence="2" id="KW-0902">Two-component regulatory system</keyword>
<evidence type="ECO:0000256" key="2">
    <source>
        <dbReference type="ARBA" id="ARBA00023012"/>
    </source>
</evidence>
<dbReference type="AlphaFoldDB" id="A0A7D9N583"/>
<evidence type="ECO:0000256" key="1">
    <source>
        <dbReference type="ARBA" id="ARBA00022490"/>
    </source>
</evidence>
<dbReference type="SUPFAM" id="SSF52172">
    <property type="entry name" value="CheY-like"/>
    <property type="match status" value="1"/>
</dbReference>
<dbReference type="Proteomes" id="UP000018522">
    <property type="component" value="Chromosome"/>
</dbReference>
<protein>
    <submittedName>
        <fullName evidence="8">Chemotaxis protein CheY</fullName>
    </submittedName>
</protein>
<dbReference type="Pfam" id="PF00072">
    <property type="entry name" value="Response_reg"/>
    <property type="match status" value="1"/>
</dbReference>
<dbReference type="GO" id="GO:0000156">
    <property type="term" value="F:phosphorelay response regulator activity"/>
    <property type="evidence" value="ECO:0007669"/>
    <property type="project" value="InterPro"/>
</dbReference>
<feature type="domain" description="HTH LytTR-type" evidence="7">
    <location>
        <begin position="153"/>
        <end position="254"/>
    </location>
</feature>
<evidence type="ECO:0000313" key="9">
    <source>
        <dbReference type="Proteomes" id="UP000018522"/>
    </source>
</evidence>
<dbReference type="PANTHER" id="PTHR37299:SF3">
    <property type="entry name" value="STAGE 0 SPORULATION PROTEIN A HOMOLOG"/>
    <property type="match status" value="1"/>
</dbReference>
<evidence type="ECO:0000313" key="8">
    <source>
        <dbReference type="EMBL" id="AHA96904.1"/>
    </source>
</evidence>
<evidence type="ECO:0000256" key="5">
    <source>
        <dbReference type="PROSITE-ProRule" id="PRU00169"/>
    </source>
</evidence>